<keyword evidence="3" id="KW-1185">Reference proteome</keyword>
<dbReference type="Proteomes" id="UP000681722">
    <property type="component" value="Unassembled WGS sequence"/>
</dbReference>
<dbReference type="OrthoDB" id="9998135at2759"/>
<name>A0A815FSI7_9BILA</name>
<dbReference type="Proteomes" id="UP000663829">
    <property type="component" value="Unassembled WGS sequence"/>
</dbReference>
<protein>
    <submittedName>
        <fullName evidence="1">Uncharacterized protein</fullName>
    </submittedName>
</protein>
<accession>A0A815FSI7</accession>
<dbReference type="AlphaFoldDB" id="A0A815FSI7"/>
<sequence>MMVFVNTYVKIMYKYFFLTLFFEGVKLLTYEQLNSSNSSTDFIQWTDDVWHRTTILFSKTFPFNRQRYTNLNFHIHMNDWSFELKADDREWVELHVFLNPSKTLDNSTYINIENKCDSPIIVPISNSTDIFIPEILQMDDRINQYFNHTLPYRTTSFIHCKIDDQRLNKTDHLINIQLDIYLITSNQFQSIIYLEISNDTREFLIENQARIWMHSNRKQLQFNLNASEIITQTNDSNSGHFLHMIKLYKQQLRENTGLKLINISRIHCLVFACILLIMNRK</sequence>
<comment type="caution">
    <text evidence="1">The sequence shown here is derived from an EMBL/GenBank/DDBJ whole genome shotgun (WGS) entry which is preliminary data.</text>
</comment>
<gene>
    <name evidence="1" type="ORF">GPM918_LOCUS29903</name>
    <name evidence="2" type="ORF">SRO942_LOCUS30498</name>
</gene>
<evidence type="ECO:0000313" key="3">
    <source>
        <dbReference type="Proteomes" id="UP000663829"/>
    </source>
</evidence>
<organism evidence="1 3">
    <name type="scientific">Didymodactylos carnosus</name>
    <dbReference type="NCBI Taxonomy" id="1234261"/>
    <lineage>
        <taxon>Eukaryota</taxon>
        <taxon>Metazoa</taxon>
        <taxon>Spiralia</taxon>
        <taxon>Gnathifera</taxon>
        <taxon>Rotifera</taxon>
        <taxon>Eurotatoria</taxon>
        <taxon>Bdelloidea</taxon>
        <taxon>Philodinida</taxon>
        <taxon>Philodinidae</taxon>
        <taxon>Didymodactylos</taxon>
    </lineage>
</organism>
<evidence type="ECO:0000313" key="1">
    <source>
        <dbReference type="EMBL" id="CAF1330075.1"/>
    </source>
</evidence>
<proteinExistence type="predicted"/>
<evidence type="ECO:0000313" key="2">
    <source>
        <dbReference type="EMBL" id="CAF4182760.1"/>
    </source>
</evidence>
<dbReference type="EMBL" id="CAJNOQ010013854">
    <property type="protein sequence ID" value="CAF1330075.1"/>
    <property type="molecule type" value="Genomic_DNA"/>
</dbReference>
<dbReference type="EMBL" id="CAJOBC010052614">
    <property type="protein sequence ID" value="CAF4182760.1"/>
    <property type="molecule type" value="Genomic_DNA"/>
</dbReference>
<reference evidence="1" key="1">
    <citation type="submission" date="2021-02" db="EMBL/GenBank/DDBJ databases">
        <authorList>
            <person name="Nowell W R."/>
        </authorList>
    </citation>
    <scope>NUCLEOTIDE SEQUENCE</scope>
</reference>